<feature type="domain" description="Glycosyltransferase RgtA/B/C/D-like" evidence="9">
    <location>
        <begin position="124"/>
        <end position="278"/>
    </location>
</feature>
<comment type="caution">
    <text evidence="10">The sequence shown here is derived from an EMBL/GenBank/DDBJ whole genome shotgun (WGS) entry which is preliminary data.</text>
</comment>
<dbReference type="GO" id="GO:0005886">
    <property type="term" value="C:plasma membrane"/>
    <property type="evidence" value="ECO:0007669"/>
    <property type="project" value="UniProtKB-SubCell"/>
</dbReference>
<gene>
    <name evidence="10" type="ORF">EI42_01660</name>
</gene>
<evidence type="ECO:0000313" key="10">
    <source>
        <dbReference type="EMBL" id="PZW32568.1"/>
    </source>
</evidence>
<evidence type="ECO:0000256" key="6">
    <source>
        <dbReference type="ARBA" id="ARBA00022989"/>
    </source>
</evidence>
<accession>A0A326UAA1</accession>
<dbReference type="GO" id="GO:0016763">
    <property type="term" value="F:pentosyltransferase activity"/>
    <property type="evidence" value="ECO:0007669"/>
    <property type="project" value="TreeGrafter"/>
</dbReference>
<keyword evidence="2" id="KW-1003">Cell membrane</keyword>
<keyword evidence="4 10" id="KW-0808">Transferase</keyword>
<feature type="transmembrane region" description="Helical" evidence="8">
    <location>
        <begin position="226"/>
        <end position="252"/>
    </location>
</feature>
<evidence type="ECO:0000256" key="7">
    <source>
        <dbReference type="ARBA" id="ARBA00023136"/>
    </source>
</evidence>
<dbReference type="EMBL" id="QKUF01000004">
    <property type="protein sequence ID" value="PZW32568.1"/>
    <property type="molecule type" value="Genomic_DNA"/>
</dbReference>
<evidence type="ECO:0000256" key="3">
    <source>
        <dbReference type="ARBA" id="ARBA00022676"/>
    </source>
</evidence>
<feature type="transmembrane region" description="Helical" evidence="8">
    <location>
        <begin position="258"/>
        <end position="278"/>
    </location>
</feature>
<evidence type="ECO:0000259" key="9">
    <source>
        <dbReference type="Pfam" id="PF13231"/>
    </source>
</evidence>
<feature type="transmembrane region" description="Helical" evidence="8">
    <location>
        <begin position="393"/>
        <end position="411"/>
    </location>
</feature>
<keyword evidence="3" id="KW-0328">Glycosyltransferase</keyword>
<keyword evidence="5 8" id="KW-0812">Transmembrane</keyword>
<feature type="transmembrane region" description="Helical" evidence="8">
    <location>
        <begin position="63"/>
        <end position="83"/>
    </location>
</feature>
<dbReference type="Proteomes" id="UP000248806">
    <property type="component" value="Unassembled WGS sequence"/>
</dbReference>
<dbReference type="Pfam" id="PF13231">
    <property type="entry name" value="PMT_2"/>
    <property type="match status" value="1"/>
</dbReference>
<dbReference type="AlphaFoldDB" id="A0A326UAA1"/>
<name>A0A326UAA1_THEHA</name>
<comment type="subcellular location">
    <subcellularLocation>
        <location evidence="1">Cell membrane</location>
        <topology evidence="1">Multi-pass membrane protein</topology>
    </subcellularLocation>
</comment>
<reference evidence="10 11" key="1">
    <citation type="submission" date="2018-06" db="EMBL/GenBank/DDBJ databases">
        <title>Genomic Encyclopedia of Archaeal and Bacterial Type Strains, Phase II (KMG-II): from individual species to whole genera.</title>
        <authorList>
            <person name="Goeker M."/>
        </authorList>
    </citation>
    <scope>NUCLEOTIDE SEQUENCE [LARGE SCALE GENOMIC DNA]</scope>
    <source>
        <strain evidence="10 11">ATCC BAA-1881</strain>
    </source>
</reference>
<protein>
    <submittedName>
        <fullName evidence="10">4-amino-4-deoxy-L-arabinose transferase-like glycosyltransferase</fullName>
    </submittedName>
</protein>
<evidence type="ECO:0000256" key="5">
    <source>
        <dbReference type="ARBA" id="ARBA00022692"/>
    </source>
</evidence>
<sequence length="738" mass="84113">MLSVPASIRIFFLNPNCSPQTCCPGARDTLRKVYSTLIELNEQIISRQQREEKAAASFSVSRPWYLCWEIYALLLVTVGLRFIRLDTTQFDTDQAKLFGLAYEAIHNGQLPATGILSSIRILNPPAILYMMMIPAAFGANPFGAALFIALFNVAAVLLCYFFVRCYYGRFPATIAALLFATAARAVYYSRFSWQQNLLPFFLMLFLIVLFQGVVRRRSGWFAPALILIAWMAQLHSTGAMLLAMLALAVVLAWKTLRWWDILLGIVVSLLLYAPFFYWEYSSHLYDLHAYLDFQKKYTWEDTSQFTYYYYTLGLSPYASFMNDIPPVGSRLLPHWHWLTKIKYLLLLCEIGGMVVALGKALLIRVPVEKGLAPLQQVWRWCVSYYTTLCKDPYRCGLLLLLAWQLVPLFALRRQSLPIYPHYFIVFFPGQYLFIALLFTWVVEWLKRWQGWETFGRGAIVAISILLVVMQGAGSSLMILDFVRGRIYADVDVTLQQVIRQAEQLALKQHIKRIYVLFNVKTEDTMRVLTYQSHIPVTLVSTSCLMLPGSPDERAVLVVPPLHRNTEALATQFGHGQHQGDVARLRGEPFHLYTVQGNASTTSTQAGFQQHLQAEESVMQKLKTNATVFVSRWRFTRNAPTQWRTTYIYSFVAKGPGGKQQGVQCTVSNAAPGDELLAPMQFKQWHTSQIEVQAKYTVRAPRTIALGSLTLLTDTFVESPKSRLLTDKGKDWLTLSLQK</sequence>
<feature type="transmembrane region" description="Helical" evidence="8">
    <location>
        <begin position="142"/>
        <end position="163"/>
    </location>
</feature>
<feature type="transmembrane region" description="Helical" evidence="8">
    <location>
        <begin position="454"/>
        <end position="479"/>
    </location>
</feature>
<dbReference type="InterPro" id="IPR038731">
    <property type="entry name" value="RgtA/B/C-like"/>
</dbReference>
<dbReference type="InterPro" id="IPR050297">
    <property type="entry name" value="LipidA_mod_glycosyltrf_83"/>
</dbReference>
<proteinExistence type="predicted"/>
<feature type="transmembrane region" description="Helical" evidence="8">
    <location>
        <begin position="343"/>
        <end position="363"/>
    </location>
</feature>
<feature type="transmembrane region" description="Helical" evidence="8">
    <location>
        <begin position="423"/>
        <end position="442"/>
    </location>
</feature>
<dbReference type="GO" id="GO:0009103">
    <property type="term" value="P:lipopolysaccharide biosynthetic process"/>
    <property type="evidence" value="ECO:0007669"/>
    <property type="project" value="UniProtKB-ARBA"/>
</dbReference>
<evidence type="ECO:0000313" key="11">
    <source>
        <dbReference type="Proteomes" id="UP000248806"/>
    </source>
</evidence>
<evidence type="ECO:0000256" key="2">
    <source>
        <dbReference type="ARBA" id="ARBA00022475"/>
    </source>
</evidence>
<evidence type="ECO:0000256" key="1">
    <source>
        <dbReference type="ARBA" id="ARBA00004651"/>
    </source>
</evidence>
<evidence type="ECO:0000256" key="4">
    <source>
        <dbReference type="ARBA" id="ARBA00022679"/>
    </source>
</evidence>
<dbReference type="PANTHER" id="PTHR33908">
    <property type="entry name" value="MANNOSYLTRANSFERASE YKCB-RELATED"/>
    <property type="match status" value="1"/>
</dbReference>
<evidence type="ECO:0000256" key="8">
    <source>
        <dbReference type="SAM" id="Phobius"/>
    </source>
</evidence>
<keyword evidence="6 8" id="KW-1133">Transmembrane helix</keyword>
<keyword evidence="7 8" id="KW-0472">Membrane</keyword>
<organism evidence="10 11">
    <name type="scientific">Thermosporothrix hazakensis</name>
    <dbReference type="NCBI Taxonomy" id="644383"/>
    <lineage>
        <taxon>Bacteria</taxon>
        <taxon>Bacillati</taxon>
        <taxon>Chloroflexota</taxon>
        <taxon>Ktedonobacteria</taxon>
        <taxon>Ktedonobacterales</taxon>
        <taxon>Thermosporotrichaceae</taxon>
        <taxon>Thermosporothrix</taxon>
    </lineage>
</organism>
<feature type="transmembrane region" description="Helical" evidence="8">
    <location>
        <begin position="197"/>
        <end position="214"/>
    </location>
</feature>
<dbReference type="PANTHER" id="PTHR33908:SF11">
    <property type="entry name" value="MEMBRANE PROTEIN"/>
    <property type="match status" value="1"/>
</dbReference>
<keyword evidence="11" id="KW-1185">Reference proteome</keyword>
<dbReference type="OrthoDB" id="140092at2"/>